<sequence length="348" mass="39634">MWNRFVTFHCSKVNITPTCLLSSSCSHVRLGAKYYYSAVHNRFLWSARQTLFKAGDPLHIHYPNLKTFGIPICFNADRGRIFLMDSSGRAALMASTRYFCKKEASDKTVQRDSIDEGKIPTNERSVLPQISWKVAAATSLACWLMPPVCSCFLAKVKSTTVGKPKLGGPWTLVNQRGNLVSDSDLRGKYQLLYFGFSFCPDICPLELEKQSQVIEELDKIFGPVVQPIFVTVDPGRDTVAQVEAYCREFHPRLMGLTGTPEQIKQITRSFRVYYNESIRTDDDDYLVDHSIIQYLMGTNGKFKEFFGKNMTAAEMVFSFKKIIISDKLFHYRKFCVVVNIITTMCVFS</sequence>
<comment type="similarity">
    <text evidence="1">Belongs to the SCO1/2 family.</text>
</comment>
<accession>A0ABQ7JGH1</accession>
<dbReference type="Proteomes" id="UP000823046">
    <property type="component" value="Unassembled WGS sequence"/>
</dbReference>
<evidence type="ECO:0000256" key="1">
    <source>
        <dbReference type="ARBA" id="ARBA00010996"/>
    </source>
</evidence>
<reference evidence="2 3" key="1">
    <citation type="journal article" date="2020" name="bioRxiv">
        <title>Metabolic contributions of an alphaproteobacterial endosymbiont in the apicomplexan Cardiosporidium cionae.</title>
        <authorList>
            <person name="Hunter E.S."/>
            <person name="Paight C.J."/>
            <person name="Lane C.E."/>
        </authorList>
    </citation>
    <scope>NUCLEOTIDE SEQUENCE [LARGE SCALE GENOMIC DNA]</scope>
    <source>
        <strain evidence="2">ESH_2018</strain>
    </source>
</reference>
<proteinExistence type="inferred from homology"/>
<protein>
    <submittedName>
        <fullName evidence="2">SCO1/SenC protein</fullName>
    </submittedName>
</protein>
<dbReference type="PANTHER" id="PTHR12151">
    <property type="entry name" value="ELECTRON TRANSPORT PROTIN SCO1/SENC FAMILY MEMBER"/>
    <property type="match status" value="1"/>
</dbReference>
<dbReference type="InterPro" id="IPR036249">
    <property type="entry name" value="Thioredoxin-like_sf"/>
</dbReference>
<dbReference type="PANTHER" id="PTHR12151:SF5">
    <property type="entry name" value="AT19154P"/>
    <property type="match status" value="1"/>
</dbReference>
<dbReference type="SUPFAM" id="SSF52833">
    <property type="entry name" value="Thioredoxin-like"/>
    <property type="match status" value="1"/>
</dbReference>
<comment type="caution">
    <text evidence="2">The sequence shown here is derived from an EMBL/GenBank/DDBJ whole genome shotgun (WGS) entry which is preliminary data.</text>
</comment>
<organism evidence="2 3">
    <name type="scientific">Cardiosporidium cionae</name>
    <dbReference type="NCBI Taxonomy" id="476202"/>
    <lineage>
        <taxon>Eukaryota</taxon>
        <taxon>Sar</taxon>
        <taxon>Alveolata</taxon>
        <taxon>Apicomplexa</taxon>
        <taxon>Aconoidasida</taxon>
        <taxon>Nephromycida</taxon>
        <taxon>Cardiosporidium</taxon>
    </lineage>
</organism>
<dbReference type="InterPro" id="IPR003782">
    <property type="entry name" value="SCO1/SenC"/>
</dbReference>
<dbReference type="EMBL" id="JADAQX010000002">
    <property type="protein sequence ID" value="KAF8823104.1"/>
    <property type="molecule type" value="Genomic_DNA"/>
</dbReference>
<dbReference type="Gene3D" id="3.40.30.10">
    <property type="entry name" value="Glutaredoxin"/>
    <property type="match status" value="1"/>
</dbReference>
<keyword evidence="3" id="KW-1185">Reference proteome</keyword>
<evidence type="ECO:0000313" key="3">
    <source>
        <dbReference type="Proteomes" id="UP000823046"/>
    </source>
</evidence>
<name>A0ABQ7JGH1_9APIC</name>
<dbReference type="CDD" id="cd02968">
    <property type="entry name" value="SCO"/>
    <property type="match status" value="1"/>
</dbReference>
<dbReference type="Pfam" id="PF02630">
    <property type="entry name" value="SCO1-SenC"/>
    <property type="match status" value="1"/>
</dbReference>
<gene>
    <name evidence="2" type="ORF">IE077_003597</name>
</gene>
<dbReference type="PROSITE" id="PS51257">
    <property type="entry name" value="PROKAR_LIPOPROTEIN"/>
    <property type="match status" value="1"/>
</dbReference>
<evidence type="ECO:0000313" key="2">
    <source>
        <dbReference type="EMBL" id="KAF8823104.1"/>
    </source>
</evidence>